<dbReference type="Proteomes" id="UP000823388">
    <property type="component" value="Chromosome 7K"/>
</dbReference>
<feature type="compositionally biased region" description="Low complexity" evidence="1">
    <location>
        <begin position="50"/>
        <end position="67"/>
    </location>
</feature>
<protein>
    <submittedName>
        <fullName evidence="2">Uncharacterized protein</fullName>
    </submittedName>
</protein>
<feature type="region of interest" description="Disordered" evidence="1">
    <location>
        <begin position="1"/>
        <end position="133"/>
    </location>
</feature>
<evidence type="ECO:0000256" key="1">
    <source>
        <dbReference type="SAM" id="MobiDB-lite"/>
    </source>
</evidence>
<feature type="compositionally biased region" description="Basic and acidic residues" evidence="1">
    <location>
        <begin position="73"/>
        <end position="95"/>
    </location>
</feature>
<keyword evidence="3" id="KW-1185">Reference proteome</keyword>
<dbReference type="AlphaFoldDB" id="A0A8T0Q971"/>
<gene>
    <name evidence="2" type="ORF">PVAP13_7KG066200</name>
</gene>
<proteinExistence type="predicted"/>
<name>A0A8T0Q971_PANVG</name>
<dbReference type="EMBL" id="CM029049">
    <property type="protein sequence ID" value="KAG2570440.1"/>
    <property type="molecule type" value="Genomic_DNA"/>
</dbReference>
<evidence type="ECO:0000313" key="3">
    <source>
        <dbReference type="Proteomes" id="UP000823388"/>
    </source>
</evidence>
<reference evidence="2" key="1">
    <citation type="submission" date="2020-05" db="EMBL/GenBank/DDBJ databases">
        <title>WGS assembly of Panicum virgatum.</title>
        <authorList>
            <person name="Lovell J.T."/>
            <person name="Jenkins J."/>
            <person name="Shu S."/>
            <person name="Juenger T.E."/>
            <person name="Schmutz J."/>
        </authorList>
    </citation>
    <scope>NUCLEOTIDE SEQUENCE</scope>
    <source>
        <strain evidence="2">AP13</strain>
    </source>
</reference>
<evidence type="ECO:0000313" key="2">
    <source>
        <dbReference type="EMBL" id="KAG2570440.1"/>
    </source>
</evidence>
<accession>A0A8T0Q971</accession>
<organism evidence="2 3">
    <name type="scientific">Panicum virgatum</name>
    <name type="common">Blackwell switchgrass</name>
    <dbReference type="NCBI Taxonomy" id="38727"/>
    <lineage>
        <taxon>Eukaryota</taxon>
        <taxon>Viridiplantae</taxon>
        <taxon>Streptophyta</taxon>
        <taxon>Embryophyta</taxon>
        <taxon>Tracheophyta</taxon>
        <taxon>Spermatophyta</taxon>
        <taxon>Magnoliopsida</taxon>
        <taxon>Liliopsida</taxon>
        <taxon>Poales</taxon>
        <taxon>Poaceae</taxon>
        <taxon>PACMAD clade</taxon>
        <taxon>Panicoideae</taxon>
        <taxon>Panicodae</taxon>
        <taxon>Paniceae</taxon>
        <taxon>Panicinae</taxon>
        <taxon>Panicum</taxon>
        <taxon>Panicum sect. Hiantes</taxon>
    </lineage>
</organism>
<sequence length="165" mass="17465">MLWRPATKGMACRAPPVPDLAMPHPHAPVPDHRPTHCGPAHRYRDRSPTRPGSSGSCAARARSGSTSVPPKRGKGEGGSEGGEEKSDAMVAREDAAGEGGEDLAGKVVTEREKGKGKMARVSRGGVTDAAPPRFIAERGEWEASDRDQTVHDWSKLEILGSNGLI</sequence>
<comment type="caution">
    <text evidence="2">The sequence shown here is derived from an EMBL/GenBank/DDBJ whole genome shotgun (WGS) entry which is preliminary data.</text>
</comment>